<reference evidence="2 3" key="1">
    <citation type="submission" date="2024-09" db="EMBL/GenBank/DDBJ databases">
        <authorList>
            <person name="Lee S.D."/>
        </authorList>
    </citation>
    <scope>NUCLEOTIDE SEQUENCE [LARGE SCALE GENOMIC DNA]</scope>
    <source>
        <strain evidence="2 3">N1-1</strain>
    </source>
</reference>
<comment type="caution">
    <text evidence="2">The sequence shown here is derived from an EMBL/GenBank/DDBJ whole genome shotgun (WGS) entry which is preliminary data.</text>
</comment>
<dbReference type="CDD" id="cd00531">
    <property type="entry name" value="NTF2_like"/>
    <property type="match status" value="1"/>
</dbReference>
<organism evidence="2 3">
    <name type="scientific">Streptacidiphilus alkalitolerans</name>
    <dbReference type="NCBI Taxonomy" id="3342712"/>
    <lineage>
        <taxon>Bacteria</taxon>
        <taxon>Bacillati</taxon>
        <taxon>Actinomycetota</taxon>
        <taxon>Actinomycetes</taxon>
        <taxon>Kitasatosporales</taxon>
        <taxon>Streptomycetaceae</taxon>
        <taxon>Streptacidiphilus</taxon>
    </lineage>
</organism>
<dbReference type="RefSeq" id="WP_380517073.1">
    <property type="nucleotide sequence ID" value="NZ_JBHEZX010000021.1"/>
</dbReference>
<sequence>MTGSGLYRISRPEQQFTYRENSMTNSEIALSRLLDEASVRDTVARFADAATRGDTDRFRATWAEDAEWTIGDHVHAVGVDDIVSTFRKLRDERDFFVQFAVQGPIEISGDEATTGIICNEAARGPGETYYRNHAVTADRLRRSENGWVFTSRSFQYLWLDTSPFTGNAFKLPAGF</sequence>
<feature type="domain" description="SnoaL-like" evidence="1">
    <location>
        <begin position="32"/>
        <end position="152"/>
    </location>
</feature>
<protein>
    <submittedName>
        <fullName evidence="2">Nuclear transport factor 2 family protein</fullName>
    </submittedName>
</protein>
<evidence type="ECO:0000313" key="3">
    <source>
        <dbReference type="Proteomes" id="UP001592582"/>
    </source>
</evidence>
<dbReference type="InterPro" id="IPR032710">
    <property type="entry name" value="NTF2-like_dom_sf"/>
</dbReference>
<dbReference type="Proteomes" id="UP001592582">
    <property type="component" value="Unassembled WGS sequence"/>
</dbReference>
<proteinExistence type="predicted"/>
<dbReference type="SUPFAM" id="SSF54427">
    <property type="entry name" value="NTF2-like"/>
    <property type="match status" value="1"/>
</dbReference>
<gene>
    <name evidence="2" type="ORF">ACEZDG_33010</name>
</gene>
<evidence type="ECO:0000313" key="2">
    <source>
        <dbReference type="EMBL" id="MFC1414093.1"/>
    </source>
</evidence>
<dbReference type="Gene3D" id="3.10.450.50">
    <property type="match status" value="1"/>
</dbReference>
<accession>A0ABV6VK64</accession>
<keyword evidence="3" id="KW-1185">Reference proteome</keyword>
<dbReference type="Pfam" id="PF13577">
    <property type="entry name" value="SnoaL_4"/>
    <property type="match status" value="1"/>
</dbReference>
<dbReference type="EMBL" id="JBHEZX010000021">
    <property type="protein sequence ID" value="MFC1414093.1"/>
    <property type="molecule type" value="Genomic_DNA"/>
</dbReference>
<evidence type="ECO:0000259" key="1">
    <source>
        <dbReference type="Pfam" id="PF13577"/>
    </source>
</evidence>
<dbReference type="InterPro" id="IPR037401">
    <property type="entry name" value="SnoaL-like"/>
</dbReference>
<name>A0ABV6VK64_9ACTN</name>